<sequence length="209" mass="24577">MFSLENVPVPVFILNSQLDILQTSSVVRKLFPSQRNFLQLVDIDSKNKVSYFLQSNEKEKFEANLITCDDEIELFELYQTKTHDENLYVVCIPLKDNLKKVSHQVHMLREQLMVTDKDKLEYHHRKEILSLFQPFLNDTDLYHLTSSSDNLKALPNKLEKIEDLLSLIRPDIIESGKSDHYEVIIDELNDLRSSIDFYLTLMPLLDRFD</sequence>
<accession>A0A5C6VWB5</accession>
<organism evidence="1 2">
    <name type="scientific">Metabacillus litoralis</name>
    <dbReference type="NCBI Taxonomy" id="152268"/>
    <lineage>
        <taxon>Bacteria</taxon>
        <taxon>Bacillati</taxon>
        <taxon>Bacillota</taxon>
        <taxon>Bacilli</taxon>
        <taxon>Bacillales</taxon>
        <taxon>Bacillaceae</taxon>
        <taxon>Metabacillus</taxon>
    </lineage>
</organism>
<evidence type="ECO:0000313" key="2">
    <source>
        <dbReference type="Proteomes" id="UP000321363"/>
    </source>
</evidence>
<dbReference type="AlphaFoldDB" id="A0A5C6VWB5"/>
<proteinExistence type="predicted"/>
<keyword evidence="2" id="KW-1185">Reference proteome</keyword>
<dbReference type="RefSeq" id="WP_146949624.1">
    <property type="nucleotide sequence ID" value="NZ_VOQF01000008.1"/>
</dbReference>
<reference evidence="1 2" key="1">
    <citation type="journal article" date="2005" name="Int. J. Syst. Evol. Microbiol.">
        <title>Bacillus litoralis sp. nov., isolated from a tidal flat of the Yellow Sea in Korea.</title>
        <authorList>
            <person name="Yoon J.H."/>
            <person name="Oh T.K."/>
        </authorList>
    </citation>
    <scope>NUCLEOTIDE SEQUENCE [LARGE SCALE GENOMIC DNA]</scope>
    <source>
        <strain evidence="1 2">SW-211</strain>
    </source>
</reference>
<dbReference type="OrthoDB" id="2869413at2"/>
<gene>
    <name evidence="1" type="ORF">FS935_15810</name>
</gene>
<dbReference type="Proteomes" id="UP000321363">
    <property type="component" value="Unassembled WGS sequence"/>
</dbReference>
<comment type="caution">
    <text evidence="1">The sequence shown here is derived from an EMBL/GenBank/DDBJ whole genome shotgun (WGS) entry which is preliminary data.</text>
</comment>
<evidence type="ECO:0000313" key="1">
    <source>
        <dbReference type="EMBL" id="TXC89826.1"/>
    </source>
</evidence>
<dbReference type="EMBL" id="VOQF01000008">
    <property type="protein sequence ID" value="TXC89826.1"/>
    <property type="molecule type" value="Genomic_DNA"/>
</dbReference>
<protein>
    <submittedName>
        <fullName evidence="1">Uncharacterized protein</fullName>
    </submittedName>
</protein>
<name>A0A5C6VWB5_9BACI</name>